<organism evidence="1 2">
    <name type="scientific">Methylobacterium iners</name>
    <dbReference type="NCBI Taxonomy" id="418707"/>
    <lineage>
        <taxon>Bacteria</taxon>
        <taxon>Pseudomonadati</taxon>
        <taxon>Pseudomonadota</taxon>
        <taxon>Alphaproteobacteria</taxon>
        <taxon>Hyphomicrobiales</taxon>
        <taxon>Methylobacteriaceae</taxon>
        <taxon>Methylobacterium</taxon>
    </lineage>
</organism>
<keyword evidence="2" id="KW-1185">Reference proteome</keyword>
<reference evidence="1" key="2">
    <citation type="submission" date="2021-08" db="EMBL/GenBank/DDBJ databases">
        <authorList>
            <person name="Tani A."/>
            <person name="Ola A."/>
            <person name="Ogura Y."/>
            <person name="Katsura K."/>
            <person name="Hayashi T."/>
        </authorList>
    </citation>
    <scope>NUCLEOTIDE SEQUENCE</scope>
    <source>
        <strain evidence="1">DSM 19015</strain>
    </source>
</reference>
<evidence type="ECO:0008006" key="3">
    <source>
        <dbReference type="Google" id="ProtNLM"/>
    </source>
</evidence>
<sequence>MQASPEFHKFGRRFIQDIDWIAPTEEEMYDFVLSDLIGKERARLREFIDRALQDDVPDDGLMRLWDSVDSDIYFPTVQNLRGLLRGARDRL</sequence>
<protein>
    <recommendedName>
        <fullName evidence="3">CdiI immunity protein domain-containing protein</fullName>
    </recommendedName>
</protein>
<dbReference type="RefSeq" id="WP_238246104.1">
    <property type="nucleotide sequence ID" value="NZ_BPQP01000074.1"/>
</dbReference>
<evidence type="ECO:0000313" key="1">
    <source>
        <dbReference type="EMBL" id="GJD97018.1"/>
    </source>
</evidence>
<dbReference type="Proteomes" id="UP001055125">
    <property type="component" value="Unassembled WGS sequence"/>
</dbReference>
<dbReference type="EMBL" id="BPQP01000074">
    <property type="protein sequence ID" value="GJD97018.1"/>
    <property type="molecule type" value="Genomic_DNA"/>
</dbReference>
<gene>
    <name evidence="1" type="ORF">OCOJLMKI_4246</name>
</gene>
<name>A0ABQ4S3J4_9HYPH</name>
<reference evidence="1" key="1">
    <citation type="journal article" date="2021" name="Front. Microbiol.">
        <title>Comprehensive Comparative Genomics and Phenotyping of Methylobacterium Species.</title>
        <authorList>
            <person name="Alessa O."/>
            <person name="Ogura Y."/>
            <person name="Fujitani Y."/>
            <person name="Takami H."/>
            <person name="Hayashi T."/>
            <person name="Sahin N."/>
            <person name="Tani A."/>
        </authorList>
    </citation>
    <scope>NUCLEOTIDE SEQUENCE</scope>
    <source>
        <strain evidence="1">DSM 19015</strain>
    </source>
</reference>
<proteinExistence type="predicted"/>
<comment type="caution">
    <text evidence="1">The sequence shown here is derived from an EMBL/GenBank/DDBJ whole genome shotgun (WGS) entry which is preliminary data.</text>
</comment>
<evidence type="ECO:0000313" key="2">
    <source>
        <dbReference type="Proteomes" id="UP001055125"/>
    </source>
</evidence>
<accession>A0ABQ4S3J4</accession>